<dbReference type="InterPro" id="IPR027954">
    <property type="entry name" value="Transcobalamin-like_C"/>
</dbReference>
<gene>
    <name evidence="2" type="ORF">UT06_C0035G0011</name>
</gene>
<dbReference type="EMBL" id="LBVJ01000035">
    <property type="protein sequence ID" value="KKQ82822.1"/>
    <property type="molecule type" value="Genomic_DNA"/>
</dbReference>
<comment type="caution">
    <text evidence="2">The sequence shown here is derived from an EMBL/GenBank/DDBJ whole genome shotgun (WGS) entry which is preliminary data.</text>
</comment>
<evidence type="ECO:0000313" key="3">
    <source>
        <dbReference type="Proteomes" id="UP000034710"/>
    </source>
</evidence>
<name>A0A0G0KVK5_9BACT</name>
<organism evidence="2 3">
    <name type="scientific">Candidatus Woesebacteria bacterium GW2011_GWA1_38_8</name>
    <dbReference type="NCBI Taxonomy" id="1618547"/>
    <lineage>
        <taxon>Bacteria</taxon>
        <taxon>Candidatus Woeseibacteriota</taxon>
    </lineage>
</organism>
<dbReference type="Pfam" id="PF14478">
    <property type="entry name" value="DUF4430"/>
    <property type="match status" value="1"/>
</dbReference>
<reference evidence="2 3" key="1">
    <citation type="journal article" date="2015" name="Nature">
        <title>rRNA introns, odd ribosomes, and small enigmatic genomes across a large radiation of phyla.</title>
        <authorList>
            <person name="Brown C.T."/>
            <person name="Hug L.A."/>
            <person name="Thomas B.C."/>
            <person name="Sharon I."/>
            <person name="Castelle C.J."/>
            <person name="Singh A."/>
            <person name="Wilkins M.J."/>
            <person name="Williams K.H."/>
            <person name="Banfield J.F."/>
        </authorList>
    </citation>
    <scope>NUCLEOTIDE SEQUENCE [LARGE SCALE GENOMIC DNA]</scope>
</reference>
<dbReference type="Proteomes" id="UP000034710">
    <property type="component" value="Unassembled WGS sequence"/>
</dbReference>
<accession>A0A0G0KVK5</accession>
<dbReference type="AlphaFoldDB" id="A0A0G0KVK5"/>
<evidence type="ECO:0000313" key="2">
    <source>
        <dbReference type="EMBL" id="KKQ82822.1"/>
    </source>
</evidence>
<evidence type="ECO:0000259" key="1">
    <source>
        <dbReference type="Pfam" id="PF14478"/>
    </source>
</evidence>
<feature type="domain" description="Transcobalamin-like C-terminal" evidence="1">
    <location>
        <begin position="97"/>
        <end position="150"/>
    </location>
</feature>
<protein>
    <recommendedName>
        <fullName evidence="1">Transcobalamin-like C-terminal domain-containing protein</fullName>
    </recommendedName>
</protein>
<sequence>MKYTFDKLKLLLLAVGIVFAGFIFTVFRIGILQPTDDGSYNPQTTVSLTPPEKINAGLLVEFEGGKTILYENVEVNMGESAYSLLTKKMNESGSVVTTKSYDFGMMVESIDGISASSTHFWSYSVNGVAGNISADKYILQNGDVVEWKYTPIQ</sequence>
<dbReference type="Gene3D" id="2.170.130.30">
    <property type="match status" value="1"/>
</dbReference>
<proteinExistence type="predicted"/>